<accession>A0A397SDR2</accession>
<protein>
    <recommendedName>
        <fullName evidence="3">HMG box domain-containing protein</fullName>
    </recommendedName>
</protein>
<reference evidence="1 2" key="1">
    <citation type="submission" date="2018-06" db="EMBL/GenBank/DDBJ databases">
        <title>Comparative genomics reveals the genomic features of Rhizophagus irregularis, R. cerebriforme, R. diaphanum and Gigaspora rosea, and their symbiotic lifestyle signature.</title>
        <authorList>
            <person name="Morin E."/>
            <person name="San Clemente H."/>
            <person name="Chen E.C.H."/>
            <person name="De La Providencia I."/>
            <person name="Hainaut M."/>
            <person name="Kuo A."/>
            <person name="Kohler A."/>
            <person name="Murat C."/>
            <person name="Tang N."/>
            <person name="Roy S."/>
            <person name="Loubradou J."/>
            <person name="Henrissat B."/>
            <person name="Grigoriev I.V."/>
            <person name="Corradi N."/>
            <person name="Roux C."/>
            <person name="Martin F.M."/>
        </authorList>
    </citation>
    <scope>NUCLEOTIDE SEQUENCE [LARGE SCALE GENOMIC DNA]</scope>
    <source>
        <strain evidence="1 2">DAOM 227022</strain>
    </source>
</reference>
<sequence>MSKTSLKQKSRKFINSNIDTISESSSNNALANNIKPSFPSTLTINDLIKNTNKNNKQNSIPNPFIVYRMALIKEYRIKNRKLPPMSEVSKIAKDFWKFEPMHVKDFYKSLVKDAKSIFKQNNIQIIYDKNMNYTNYVENSQEGYDAERQLEVANENLNSIVSVEDPSRINDVSHPSMINSSNHDHSDGMNSTLSAREEYIKVLEETIDHLIRN</sequence>
<dbReference type="OrthoDB" id="2351898at2759"/>
<comment type="caution">
    <text evidence="1">The sequence shown here is derived from an EMBL/GenBank/DDBJ whole genome shotgun (WGS) entry which is preliminary data.</text>
</comment>
<evidence type="ECO:0000313" key="1">
    <source>
        <dbReference type="EMBL" id="RIA80524.1"/>
    </source>
</evidence>
<dbReference type="EMBL" id="QKYT01000950">
    <property type="protein sequence ID" value="RIA80524.1"/>
    <property type="molecule type" value="Genomic_DNA"/>
</dbReference>
<name>A0A397SDR2_9GLOM</name>
<dbReference type="SUPFAM" id="SSF47095">
    <property type="entry name" value="HMG-box"/>
    <property type="match status" value="1"/>
</dbReference>
<evidence type="ECO:0008006" key="3">
    <source>
        <dbReference type="Google" id="ProtNLM"/>
    </source>
</evidence>
<gene>
    <name evidence="1" type="ORF">C1645_838547</name>
</gene>
<dbReference type="Proteomes" id="UP000265703">
    <property type="component" value="Unassembled WGS sequence"/>
</dbReference>
<dbReference type="Gene3D" id="1.10.30.10">
    <property type="entry name" value="High mobility group box domain"/>
    <property type="match status" value="1"/>
</dbReference>
<dbReference type="AlphaFoldDB" id="A0A397SDR2"/>
<proteinExistence type="predicted"/>
<keyword evidence="2" id="KW-1185">Reference proteome</keyword>
<evidence type="ECO:0000313" key="2">
    <source>
        <dbReference type="Proteomes" id="UP000265703"/>
    </source>
</evidence>
<dbReference type="InterPro" id="IPR036910">
    <property type="entry name" value="HMG_box_dom_sf"/>
</dbReference>
<organism evidence="1 2">
    <name type="scientific">Glomus cerebriforme</name>
    <dbReference type="NCBI Taxonomy" id="658196"/>
    <lineage>
        <taxon>Eukaryota</taxon>
        <taxon>Fungi</taxon>
        <taxon>Fungi incertae sedis</taxon>
        <taxon>Mucoromycota</taxon>
        <taxon>Glomeromycotina</taxon>
        <taxon>Glomeromycetes</taxon>
        <taxon>Glomerales</taxon>
        <taxon>Glomeraceae</taxon>
        <taxon>Glomus</taxon>
    </lineage>
</organism>